<dbReference type="PATRIC" id="fig|1641875.4.peg.3701"/>
<accession>A0A0T5NX86</accession>
<feature type="transmembrane region" description="Helical" evidence="1">
    <location>
        <begin position="36"/>
        <end position="56"/>
    </location>
</feature>
<keyword evidence="3" id="KW-1185">Reference proteome</keyword>
<name>A0A0T5NX86_9RHOB</name>
<feature type="transmembrane region" description="Helical" evidence="1">
    <location>
        <begin position="89"/>
        <end position="109"/>
    </location>
</feature>
<gene>
    <name evidence="2" type="ORF">XM53_06670</name>
</gene>
<organism evidence="2 3">
    <name type="scientific">Roseovarius atlanticus</name>
    <dbReference type="NCBI Taxonomy" id="1641875"/>
    <lineage>
        <taxon>Bacteria</taxon>
        <taxon>Pseudomonadati</taxon>
        <taxon>Pseudomonadota</taxon>
        <taxon>Alphaproteobacteria</taxon>
        <taxon>Rhodobacterales</taxon>
        <taxon>Roseobacteraceae</taxon>
        <taxon>Roseovarius</taxon>
    </lineage>
</organism>
<dbReference type="EMBL" id="LAXJ01000005">
    <property type="protein sequence ID" value="KRS13531.1"/>
    <property type="molecule type" value="Genomic_DNA"/>
</dbReference>
<comment type="caution">
    <text evidence="2">The sequence shown here is derived from an EMBL/GenBank/DDBJ whole genome shotgun (WGS) entry which is preliminary data.</text>
</comment>
<keyword evidence="1" id="KW-0472">Membrane</keyword>
<evidence type="ECO:0000256" key="1">
    <source>
        <dbReference type="SAM" id="Phobius"/>
    </source>
</evidence>
<reference evidence="2 3" key="1">
    <citation type="submission" date="2015-04" db="EMBL/GenBank/DDBJ databases">
        <title>The draft genome sequence of Roseovarius sp.R12b.</title>
        <authorList>
            <person name="Li G."/>
            <person name="Lai Q."/>
            <person name="Shao Z."/>
            <person name="Yan P."/>
        </authorList>
    </citation>
    <scope>NUCLEOTIDE SEQUENCE [LARGE SCALE GENOMIC DNA]</scope>
    <source>
        <strain evidence="2 3">R12B</strain>
    </source>
</reference>
<dbReference type="AlphaFoldDB" id="A0A0T5NX86"/>
<evidence type="ECO:0000313" key="2">
    <source>
        <dbReference type="EMBL" id="KRS13531.1"/>
    </source>
</evidence>
<keyword evidence="1" id="KW-0812">Transmembrane</keyword>
<protein>
    <submittedName>
        <fullName evidence="2">Uncharacterized protein</fullName>
    </submittedName>
</protein>
<dbReference type="Proteomes" id="UP000051295">
    <property type="component" value="Unassembled WGS sequence"/>
</dbReference>
<proteinExistence type="predicted"/>
<sequence>MTTALSLVCRLGAALCLLDALLIIESALSRGNAKTIVVSVVVGFAYVSGAIVLLALGRACRRIAAEEAILRGQTDTAGLKHATRILARWLLVAAFAAAMIAAASLMAIYQRLSEGFAVFG</sequence>
<keyword evidence="1" id="KW-1133">Transmembrane helix</keyword>
<evidence type="ECO:0000313" key="3">
    <source>
        <dbReference type="Proteomes" id="UP000051295"/>
    </source>
</evidence>